<evidence type="ECO:0000313" key="1">
    <source>
        <dbReference type="EMBL" id="KAL0483818.1"/>
    </source>
</evidence>
<dbReference type="Proteomes" id="UP001431209">
    <property type="component" value="Unassembled WGS sequence"/>
</dbReference>
<dbReference type="EMBL" id="JAOPGA020000995">
    <property type="protein sequence ID" value="KAL0483818.1"/>
    <property type="molecule type" value="Genomic_DNA"/>
</dbReference>
<accession>A0AAW2Z492</accession>
<keyword evidence="2" id="KW-1185">Reference proteome</keyword>
<evidence type="ECO:0000313" key="2">
    <source>
        <dbReference type="Proteomes" id="UP001431209"/>
    </source>
</evidence>
<dbReference type="AlphaFoldDB" id="A0AAW2Z492"/>
<sequence length="219" mass="25511">MSKPFTFSSYGKPKEKPTKSKLVSDFIESQYQQFIATTSTWKQTHELGITHLSDYGSAASLLPTIEESNADTKINYRSISIVTKCTTQTSEETHKNLVEVVEKHYDLLTQMKKTITKCKQHLNSQIDSNHQYIASSDKGPYNTLINPFDRIEMMQNYINMFEQEFDIKSTIVNSLNEQEKSYVLNTYLITWRKQPFYDSNIIKRMSMQNNIQDRTKNLC</sequence>
<keyword evidence="1" id="KW-0808">Transferase</keyword>
<protein>
    <submittedName>
        <fullName evidence="1">Cyclin-dependent kinase 2-interacting protein</fullName>
    </submittedName>
</protein>
<organism evidence="1 2">
    <name type="scientific">Acrasis kona</name>
    <dbReference type="NCBI Taxonomy" id="1008807"/>
    <lineage>
        <taxon>Eukaryota</taxon>
        <taxon>Discoba</taxon>
        <taxon>Heterolobosea</taxon>
        <taxon>Tetramitia</taxon>
        <taxon>Eutetramitia</taxon>
        <taxon>Acrasidae</taxon>
        <taxon>Acrasis</taxon>
    </lineage>
</organism>
<comment type="caution">
    <text evidence="1">The sequence shown here is derived from an EMBL/GenBank/DDBJ whole genome shotgun (WGS) entry which is preliminary data.</text>
</comment>
<reference evidence="1 2" key="1">
    <citation type="submission" date="2024-03" db="EMBL/GenBank/DDBJ databases">
        <title>The Acrasis kona genome and developmental transcriptomes reveal deep origins of eukaryotic multicellular pathways.</title>
        <authorList>
            <person name="Sheikh S."/>
            <person name="Fu C.-J."/>
            <person name="Brown M.W."/>
            <person name="Baldauf S.L."/>
        </authorList>
    </citation>
    <scope>NUCLEOTIDE SEQUENCE [LARGE SCALE GENOMIC DNA]</scope>
    <source>
        <strain evidence="1 2">ATCC MYA-3509</strain>
    </source>
</reference>
<dbReference type="GO" id="GO:0016301">
    <property type="term" value="F:kinase activity"/>
    <property type="evidence" value="ECO:0007669"/>
    <property type="project" value="UniProtKB-KW"/>
</dbReference>
<name>A0AAW2Z492_9EUKA</name>
<proteinExistence type="predicted"/>
<gene>
    <name evidence="1" type="ORF">AKO1_014057</name>
</gene>
<keyword evidence="1" id="KW-0418">Kinase</keyword>